<dbReference type="EC" id="3.1.3.3" evidence="4"/>
<dbReference type="AlphaFoldDB" id="A0A554WQ40"/>
<dbReference type="SUPFAM" id="SSF56784">
    <property type="entry name" value="HAD-like"/>
    <property type="match status" value="1"/>
</dbReference>
<dbReference type="Gene3D" id="3.40.50.1000">
    <property type="entry name" value="HAD superfamily/HAD-like"/>
    <property type="match status" value="1"/>
</dbReference>
<dbReference type="PANTHER" id="PTHR43344:SF13">
    <property type="entry name" value="PHOSPHATASE RV3661-RELATED"/>
    <property type="match status" value="1"/>
</dbReference>
<evidence type="ECO:0000256" key="2">
    <source>
        <dbReference type="ARBA" id="ARBA00022801"/>
    </source>
</evidence>
<keyword evidence="1" id="KW-0479">Metal-binding</keyword>
<evidence type="ECO:0000313" key="5">
    <source>
        <dbReference type="Proteomes" id="UP000320225"/>
    </source>
</evidence>
<dbReference type="InterPro" id="IPR050582">
    <property type="entry name" value="HAD-like_SerB"/>
</dbReference>
<dbReference type="Pfam" id="PF12710">
    <property type="entry name" value="HAD"/>
    <property type="match status" value="1"/>
</dbReference>
<dbReference type="NCBIfam" id="TIGR01490">
    <property type="entry name" value="HAD-SF-IB-hyp1"/>
    <property type="match status" value="1"/>
</dbReference>
<keyword evidence="5" id="KW-1185">Reference proteome</keyword>
<dbReference type="CDD" id="cd02612">
    <property type="entry name" value="HAD_PGPPase"/>
    <property type="match status" value="1"/>
</dbReference>
<dbReference type="InterPro" id="IPR023214">
    <property type="entry name" value="HAD_sf"/>
</dbReference>
<proteinExistence type="predicted"/>
<dbReference type="Gene3D" id="1.20.1440.100">
    <property type="entry name" value="SG protein - dephosphorylation function"/>
    <property type="match status" value="1"/>
</dbReference>
<protein>
    <submittedName>
        <fullName evidence="4">Phosphoserine phosphatase SerB1</fullName>
        <ecNumber evidence="4">3.1.3.3</ecNumber>
    </submittedName>
</protein>
<dbReference type="GO" id="GO:0046872">
    <property type="term" value="F:metal ion binding"/>
    <property type="evidence" value="ECO:0007669"/>
    <property type="project" value="UniProtKB-KW"/>
</dbReference>
<accession>A0A554WQ40</accession>
<evidence type="ECO:0000256" key="1">
    <source>
        <dbReference type="ARBA" id="ARBA00022723"/>
    </source>
</evidence>
<evidence type="ECO:0000256" key="3">
    <source>
        <dbReference type="ARBA" id="ARBA00022842"/>
    </source>
</evidence>
<keyword evidence="2 4" id="KW-0378">Hydrolase</keyword>
<reference evidence="4 5" key="1">
    <citation type="submission" date="2019-07" db="EMBL/GenBank/DDBJ databases">
        <title>Tepidimonas sediminis YIM 72259 draft genome.</title>
        <authorList>
            <person name="Da Costa M.S."/>
            <person name="Froufe H.J.C."/>
            <person name="Egas C."/>
            <person name="Albuquerque L."/>
        </authorList>
    </citation>
    <scope>NUCLEOTIDE SEQUENCE [LARGE SCALE GENOMIC DNA]</scope>
    <source>
        <strain evidence="4 5">YIM 72259</strain>
    </source>
</reference>
<keyword evidence="3" id="KW-0460">Magnesium</keyword>
<dbReference type="GO" id="GO:0016787">
    <property type="term" value="F:hydrolase activity"/>
    <property type="evidence" value="ECO:0007669"/>
    <property type="project" value="UniProtKB-KW"/>
</dbReference>
<dbReference type="InterPro" id="IPR036412">
    <property type="entry name" value="HAD-like_sf"/>
</dbReference>
<gene>
    <name evidence="4" type="primary">serB1</name>
    <name evidence="4" type="ORF">Tsedi_01286</name>
</gene>
<sequence length="244" mass="26867">MTMPADRSHRATPARRPDGRVPVALFDLDHTLLPLDSDYEWGVFTTRIGWTDAGEFARRNDAFFADYQAGRLDIHAYVAFATEALRRRTPAEAAQAHARFMAEVIEPALRPQARALVAAHQARGERVAIVTATNAFVTAPIARRLGVDDLIAVELERDASGWFTGRIAGVPSFRDGKVERVGQWLAAQGLDWDGAHVTFYSDSTNDLPLLERADVPVATNPGAALRALARARGWRILDLFESPP</sequence>
<dbReference type="NCBIfam" id="TIGR01488">
    <property type="entry name" value="HAD-SF-IB"/>
    <property type="match status" value="1"/>
</dbReference>
<dbReference type="PANTHER" id="PTHR43344">
    <property type="entry name" value="PHOSPHOSERINE PHOSPHATASE"/>
    <property type="match status" value="1"/>
</dbReference>
<dbReference type="EMBL" id="VJND01000006">
    <property type="protein sequence ID" value="TSE25698.1"/>
    <property type="molecule type" value="Genomic_DNA"/>
</dbReference>
<dbReference type="Proteomes" id="UP000320225">
    <property type="component" value="Unassembled WGS sequence"/>
</dbReference>
<dbReference type="InterPro" id="IPR006385">
    <property type="entry name" value="HAD_hydro_SerB1"/>
</dbReference>
<evidence type="ECO:0000313" key="4">
    <source>
        <dbReference type="EMBL" id="TSE25698.1"/>
    </source>
</evidence>
<name>A0A554WQ40_9BURK</name>
<comment type="caution">
    <text evidence="4">The sequence shown here is derived from an EMBL/GenBank/DDBJ whole genome shotgun (WGS) entry which is preliminary data.</text>
</comment>
<organism evidence="4 5">
    <name type="scientific">Tepidimonas sediminis</name>
    <dbReference type="NCBI Taxonomy" id="2588941"/>
    <lineage>
        <taxon>Bacteria</taxon>
        <taxon>Pseudomonadati</taxon>
        <taxon>Pseudomonadota</taxon>
        <taxon>Betaproteobacteria</taxon>
        <taxon>Burkholderiales</taxon>
        <taxon>Tepidimonas</taxon>
    </lineage>
</organism>